<keyword evidence="6" id="KW-0862">Zinc</keyword>
<evidence type="ECO:0000256" key="5">
    <source>
        <dbReference type="ARBA" id="ARBA00022771"/>
    </source>
</evidence>
<dbReference type="PROSITE" id="PS50158">
    <property type="entry name" value="ZF_CCHC"/>
    <property type="match status" value="2"/>
</dbReference>
<dbReference type="GO" id="GO:0031499">
    <property type="term" value="C:TRAMP complex"/>
    <property type="evidence" value="ECO:0007669"/>
    <property type="project" value="TreeGrafter"/>
</dbReference>
<dbReference type="GO" id="GO:0071031">
    <property type="term" value="P:nuclear mRNA surveillance of mRNA 3'-end processing"/>
    <property type="evidence" value="ECO:0007669"/>
    <property type="project" value="TreeGrafter"/>
</dbReference>
<proteinExistence type="predicted"/>
<dbReference type="GO" id="GO:0071035">
    <property type="term" value="P:nuclear polyadenylation-dependent rRNA catabolic process"/>
    <property type="evidence" value="ECO:0007669"/>
    <property type="project" value="TreeGrafter"/>
</dbReference>
<dbReference type="PANTHER" id="PTHR46543">
    <property type="entry name" value="ZINC FINGER CCHC DOMAIN-CONTAINING PROTEIN 7"/>
    <property type="match status" value="1"/>
</dbReference>
<feature type="region of interest" description="Disordered" evidence="9">
    <location>
        <begin position="509"/>
        <end position="566"/>
    </location>
</feature>
<dbReference type="SUPFAM" id="SSF57756">
    <property type="entry name" value="Retrovirus zinc finger-like domains"/>
    <property type="match status" value="2"/>
</dbReference>
<dbReference type="GO" id="GO:0071036">
    <property type="term" value="P:nuclear polyadenylation-dependent snoRNA catabolic process"/>
    <property type="evidence" value="ECO:0007669"/>
    <property type="project" value="TreeGrafter"/>
</dbReference>
<feature type="domain" description="CCHC-type" evidence="10">
    <location>
        <begin position="271"/>
        <end position="286"/>
    </location>
</feature>
<dbReference type="GO" id="GO:0071037">
    <property type="term" value="P:nuclear polyadenylation-dependent snRNA catabolic process"/>
    <property type="evidence" value="ECO:0007669"/>
    <property type="project" value="TreeGrafter"/>
</dbReference>
<dbReference type="Gene3D" id="4.10.60.10">
    <property type="entry name" value="Zinc finger, CCHC-type"/>
    <property type="match status" value="2"/>
</dbReference>
<feature type="compositionally biased region" description="Polar residues" evidence="9">
    <location>
        <begin position="465"/>
        <end position="485"/>
    </location>
</feature>
<gene>
    <name evidence="11" type="ORF">BDZ94DRAFT_1194232</name>
</gene>
<evidence type="ECO:0000256" key="9">
    <source>
        <dbReference type="SAM" id="MobiDB-lite"/>
    </source>
</evidence>
<feature type="region of interest" description="Disordered" evidence="9">
    <location>
        <begin position="24"/>
        <end position="101"/>
    </location>
</feature>
<evidence type="ECO:0000313" key="11">
    <source>
        <dbReference type="EMBL" id="KAF9462622.1"/>
    </source>
</evidence>
<dbReference type="InterPro" id="IPR036875">
    <property type="entry name" value="Znf_CCHC_sf"/>
</dbReference>
<dbReference type="EMBL" id="MU150270">
    <property type="protein sequence ID" value="KAF9462622.1"/>
    <property type="molecule type" value="Genomic_DNA"/>
</dbReference>
<evidence type="ECO:0000256" key="1">
    <source>
        <dbReference type="ARBA" id="ARBA00004123"/>
    </source>
</evidence>
<dbReference type="InterPro" id="IPR051644">
    <property type="entry name" value="TRAMP_AT-DNA-binding"/>
</dbReference>
<dbReference type="InterPro" id="IPR001878">
    <property type="entry name" value="Znf_CCHC"/>
</dbReference>
<keyword evidence="7" id="KW-0539">Nucleus</keyword>
<dbReference type="GO" id="GO:0071039">
    <property type="term" value="P:nuclear polyadenylation-dependent CUT catabolic process"/>
    <property type="evidence" value="ECO:0007669"/>
    <property type="project" value="TreeGrafter"/>
</dbReference>
<dbReference type="GO" id="GO:0071038">
    <property type="term" value="P:TRAMP-dependent tRNA surveillance pathway"/>
    <property type="evidence" value="ECO:0007669"/>
    <property type="project" value="TreeGrafter"/>
</dbReference>
<keyword evidence="12" id="KW-1185">Reference proteome</keyword>
<feature type="compositionally biased region" description="Basic residues" evidence="9">
    <location>
        <begin position="46"/>
        <end position="55"/>
    </location>
</feature>
<dbReference type="SMART" id="SM00343">
    <property type="entry name" value="ZnF_C2HC"/>
    <property type="match status" value="5"/>
</dbReference>
<dbReference type="GO" id="GO:0006397">
    <property type="term" value="P:mRNA processing"/>
    <property type="evidence" value="ECO:0007669"/>
    <property type="project" value="UniProtKB-KW"/>
</dbReference>
<evidence type="ECO:0000256" key="3">
    <source>
        <dbReference type="ARBA" id="ARBA00022723"/>
    </source>
</evidence>
<dbReference type="GO" id="GO:0003723">
    <property type="term" value="F:RNA binding"/>
    <property type="evidence" value="ECO:0007669"/>
    <property type="project" value="TreeGrafter"/>
</dbReference>
<evidence type="ECO:0000256" key="6">
    <source>
        <dbReference type="ARBA" id="ARBA00022833"/>
    </source>
</evidence>
<feature type="region of interest" description="Disordered" evidence="9">
    <location>
        <begin position="411"/>
        <end position="487"/>
    </location>
</feature>
<feature type="compositionally biased region" description="Basic and acidic residues" evidence="9">
    <location>
        <begin position="530"/>
        <end position="558"/>
    </location>
</feature>
<keyword evidence="2" id="KW-0507">mRNA processing</keyword>
<sequence length="566" mass="64151">MAEVIDLTDSPPIDHIIIDADVGVDPGSWETTAEPQLGLARDGEKKKTRRKKRKRPMVEGDRLPDTAQTRETSMEGEEVRMRAPRQGLSRLSNDNRDSSMETELESLNQPYMDMKLRNRHGSLAPCRVKTPPLEPRSDDSKLFFIDVKPAPLPTTSFPVSPAIEDGRIGPSLLLPAHVSVFGTTPLEILPSPSMNSDGDDYIDYLDFDDRKDVVRYFQTPINETAKRPRMLCKHCGVEGDHRTSECLVLICLTCGARNEHPTRSCPISKTCFSCGMKGHINSTCPNRRKGLNSSEMSKYDDCGRCGSYSHQTNECPTLWRLYEYFTDQDKDRTICIREERKHLNLGQGGEGYIANDEWCYNCGNCGHWGDDCQDLPHNKDMPNEQSAFGIYNLSSGPFYNSHSELVFPITSRREPRDWEQADGPTRDDRDDIPGNVGRQARQKNILRMKAQEKAVDDDPDDWFGGQNSSHKLSSRNYNNPSNGSKKISFGKSLQAAASRYQPPARMSLLDRLGDNTDYGSPQDQSVRSRSRNESNSRRDDKFAMRRDRDKYHSRESGPRYKGGYRT</sequence>
<dbReference type="GO" id="GO:0008270">
    <property type="term" value="F:zinc ion binding"/>
    <property type="evidence" value="ECO:0007669"/>
    <property type="project" value="UniProtKB-KW"/>
</dbReference>
<name>A0A9P6CE96_9AGAR</name>
<dbReference type="OrthoDB" id="7608935at2759"/>
<evidence type="ECO:0000256" key="2">
    <source>
        <dbReference type="ARBA" id="ARBA00022664"/>
    </source>
</evidence>
<comment type="caution">
    <text evidence="11">The sequence shown here is derived from an EMBL/GenBank/DDBJ whole genome shotgun (WGS) entry which is preliminary data.</text>
</comment>
<keyword evidence="3" id="KW-0479">Metal-binding</keyword>
<feature type="compositionally biased region" description="Basic and acidic residues" evidence="9">
    <location>
        <begin position="411"/>
        <end position="432"/>
    </location>
</feature>
<evidence type="ECO:0000313" key="12">
    <source>
        <dbReference type="Proteomes" id="UP000807353"/>
    </source>
</evidence>
<keyword evidence="4" id="KW-0677">Repeat</keyword>
<feature type="domain" description="CCHC-type" evidence="10">
    <location>
        <begin position="359"/>
        <end position="374"/>
    </location>
</feature>
<protein>
    <recommendedName>
        <fullName evidence="10">CCHC-type domain-containing protein</fullName>
    </recommendedName>
</protein>
<evidence type="ECO:0000256" key="7">
    <source>
        <dbReference type="ARBA" id="ARBA00023242"/>
    </source>
</evidence>
<dbReference type="AlphaFoldDB" id="A0A9P6CE96"/>
<comment type="subcellular location">
    <subcellularLocation>
        <location evidence="1">Nucleus</location>
    </subcellularLocation>
</comment>
<keyword evidence="5 8" id="KW-0863">Zinc-finger</keyword>
<evidence type="ECO:0000256" key="4">
    <source>
        <dbReference type="ARBA" id="ARBA00022737"/>
    </source>
</evidence>
<evidence type="ECO:0000256" key="8">
    <source>
        <dbReference type="PROSITE-ProRule" id="PRU00047"/>
    </source>
</evidence>
<organism evidence="11 12">
    <name type="scientific">Collybia nuda</name>
    <dbReference type="NCBI Taxonomy" id="64659"/>
    <lineage>
        <taxon>Eukaryota</taxon>
        <taxon>Fungi</taxon>
        <taxon>Dikarya</taxon>
        <taxon>Basidiomycota</taxon>
        <taxon>Agaricomycotina</taxon>
        <taxon>Agaricomycetes</taxon>
        <taxon>Agaricomycetidae</taxon>
        <taxon>Agaricales</taxon>
        <taxon>Tricholomatineae</taxon>
        <taxon>Clitocybaceae</taxon>
        <taxon>Collybia</taxon>
    </lineage>
</organism>
<dbReference type="PANTHER" id="PTHR46543:SF1">
    <property type="entry name" value="ZINC FINGER CCHC DOMAIN-CONTAINING PROTEIN 7"/>
    <property type="match status" value="1"/>
</dbReference>
<reference evidence="11" key="1">
    <citation type="submission" date="2020-11" db="EMBL/GenBank/DDBJ databases">
        <authorList>
            <consortium name="DOE Joint Genome Institute"/>
            <person name="Ahrendt S."/>
            <person name="Riley R."/>
            <person name="Andreopoulos W."/>
            <person name="Labutti K."/>
            <person name="Pangilinan J."/>
            <person name="Ruiz-Duenas F.J."/>
            <person name="Barrasa J.M."/>
            <person name="Sanchez-Garcia M."/>
            <person name="Camarero S."/>
            <person name="Miyauchi S."/>
            <person name="Serrano A."/>
            <person name="Linde D."/>
            <person name="Babiker R."/>
            <person name="Drula E."/>
            <person name="Ayuso-Fernandez I."/>
            <person name="Pacheco R."/>
            <person name="Padilla G."/>
            <person name="Ferreira P."/>
            <person name="Barriuso J."/>
            <person name="Kellner H."/>
            <person name="Castanera R."/>
            <person name="Alfaro M."/>
            <person name="Ramirez L."/>
            <person name="Pisabarro A.G."/>
            <person name="Kuo A."/>
            <person name="Tritt A."/>
            <person name="Lipzen A."/>
            <person name="He G."/>
            <person name="Yan M."/>
            <person name="Ng V."/>
            <person name="Cullen D."/>
            <person name="Martin F."/>
            <person name="Rosso M.-N."/>
            <person name="Henrissat B."/>
            <person name="Hibbett D."/>
            <person name="Martinez A.T."/>
            <person name="Grigoriev I.V."/>
        </authorList>
    </citation>
    <scope>NUCLEOTIDE SEQUENCE</scope>
    <source>
        <strain evidence="11">CBS 247.69</strain>
    </source>
</reference>
<accession>A0A9P6CE96</accession>
<dbReference type="Proteomes" id="UP000807353">
    <property type="component" value="Unassembled WGS sequence"/>
</dbReference>
<evidence type="ECO:0000259" key="10">
    <source>
        <dbReference type="PROSITE" id="PS50158"/>
    </source>
</evidence>